<dbReference type="EMBL" id="JAGHQM010001128">
    <property type="protein sequence ID" value="KAH0556350.1"/>
    <property type="molecule type" value="Genomic_DNA"/>
</dbReference>
<dbReference type="Pfam" id="PF04082">
    <property type="entry name" value="Fungal_trans"/>
    <property type="match status" value="1"/>
</dbReference>
<comment type="caution">
    <text evidence="8">The sequence shown here is derived from an EMBL/GenBank/DDBJ whole genome shotgun (WGS) entry which is preliminary data.</text>
</comment>
<keyword evidence="5" id="KW-0539">Nucleus</keyword>
<sequence length="785" mass="87075">MSSSSSYQDAGDNYFNDLSKDRADGADGRDVDESRKRGSSAGLDGVDLPRPKRIACVVCRKRKLRCDGNKPSCGKCTRLGHRCAYDEVRKKSGPKRGYVKALEARLLQVETLLKTQDPQDSNGPNLMQQDRPGILLQPDFPTPPSLNIGIANRDGLGSIYQAQERYDTGTMQPPSLSIDPALGGDVPLTWEMIGLGLDEPLPPQDAIDELHQIYFDKCHPSIPMIHRARYLAAMSLTPHARPPVSLRYAIWTLAASVEEKYFNLQSHFYQRARKYLEETEMKGHGESMISVAHAQTWILIATYEFKLMYFPRAWMSTGRAIRLAQMMGLHRLDGTGLDVKQCLPPPRDWTEKEERRRTFWLAFCIDRYASIGTGWPMTIEEKDIVTMLPSSEEAYSKSKPCTAMPLNAALSPQGAATLPPFAGVILMACLFGRNLIHLHRPDADDRDDDLNGGFWTRHRTMDNILTNTALSLPNHLKLPEGIEDPNIVFSNMNIHTSTICLHQAAIFKAEKNNLTAVSDDSRIRCITAALEIAKIMKMICHMDLSRYLKSRPEDDQGKSSLQFLLRAMEALKRKNPLTSSFLVQLDVDIQNCGLERRPSDNLFGSESEEPNTRINIGQSQCSFGNLYQQPPPEQPSHAQQTSAQESYHSPGGSGGILDTGTYFPPTENLINLVNRGKPPGDTGVQDGMHGIPSPTATMDTSPDSGLPRGSRSTSNQDTPNSGFTPPLESVYYQHDFITGLATGHQFIPPHHPEKGPDPFGIAQDFLGGDEATSGELPIYWSTPGQ</sequence>
<dbReference type="CDD" id="cd12148">
    <property type="entry name" value="fungal_TF_MHR"/>
    <property type="match status" value="1"/>
</dbReference>
<dbReference type="GO" id="GO:0008270">
    <property type="term" value="F:zinc ion binding"/>
    <property type="evidence" value="ECO:0007669"/>
    <property type="project" value="InterPro"/>
</dbReference>
<evidence type="ECO:0000256" key="6">
    <source>
        <dbReference type="SAM" id="MobiDB-lite"/>
    </source>
</evidence>
<keyword evidence="2" id="KW-0479">Metal-binding</keyword>
<dbReference type="GO" id="GO:0005634">
    <property type="term" value="C:nucleus"/>
    <property type="evidence" value="ECO:0007669"/>
    <property type="project" value="UniProtKB-SubCell"/>
</dbReference>
<evidence type="ECO:0000256" key="5">
    <source>
        <dbReference type="ARBA" id="ARBA00023242"/>
    </source>
</evidence>
<feature type="region of interest" description="Disordered" evidence="6">
    <location>
        <begin position="764"/>
        <end position="785"/>
    </location>
</feature>
<feature type="domain" description="Zn(2)-C6 fungal-type" evidence="7">
    <location>
        <begin position="55"/>
        <end position="85"/>
    </location>
</feature>
<dbReference type="Gene3D" id="4.10.240.10">
    <property type="entry name" value="Zn(2)-C6 fungal-type DNA-binding domain"/>
    <property type="match status" value="1"/>
</dbReference>
<feature type="region of interest" description="Disordered" evidence="6">
    <location>
        <begin position="622"/>
        <end position="727"/>
    </location>
</feature>
<feature type="compositionally biased region" description="Polar residues" evidence="6">
    <location>
        <begin position="694"/>
        <end position="703"/>
    </location>
</feature>
<dbReference type="InterPro" id="IPR050815">
    <property type="entry name" value="TF_fung"/>
</dbReference>
<evidence type="ECO:0000313" key="9">
    <source>
        <dbReference type="Proteomes" id="UP000750711"/>
    </source>
</evidence>
<evidence type="ECO:0000259" key="7">
    <source>
        <dbReference type="PROSITE" id="PS50048"/>
    </source>
</evidence>
<proteinExistence type="predicted"/>
<name>A0A9P8L8Q1_9PEZI</name>
<dbReference type="PANTHER" id="PTHR47338:SF10">
    <property type="entry name" value="TRANSCRIPTION FACTOR DOMAIN-CONTAINING PROTEIN-RELATED"/>
    <property type="match status" value="1"/>
</dbReference>
<keyword evidence="3" id="KW-0805">Transcription regulation</keyword>
<accession>A0A9P8L8Q1</accession>
<evidence type="ECO:0000256" key="4">
    <source>
        <dbReference type="ARBA" id="ARBA00023163"/>
    </source>
</evidence>
<keyword evidence="4" id="KW-0804">Transcription</keyword>
<dbReference type="GO" id="GO:0000981">
    <property type="term" value="F:DNA-binding transcription factor activity, RNA polymerase II-specific"/>
    <property type="evidence" value="ECO:0007669"/>
    <property type="project" value="InterPro"/>
</dbReference>
<feature type="compositionally biased region" description="Polar residues" evidence="6">
    <location>
        <begin position="636"/>
        <end position="647"/>
    </location>
</feature>
<dbReference type="SUPFAM" id="SSF57701">
    <property type="entry name" value="Zn2/Cys6 DNA-binding domain"/>
    <property type="match status" value="1"/>
</dbReference>
<dbReference type="PROSITE" id="PS50048">
    <property type="entry name" value="ZN2_CY6_FUNGAL_2"/>
    <property type="match status" value="1"/>
</dbReference>
<dbReference type="PANTHER" id="PTHR47338">
    <property type="entry name" value="ZN(II)2CYS6 TRANSCRIPTION FACTOR (EUROFUNG)-RELATED"/>
    <property type="match status" value="1"/>
</dbReference>
<dbReference type="SMART" id="SM00906">
    <property type="entry name" value="Fungal_trans"/>
    <property type="match status" value="1"/>
</dbReference>
<evidence type="ECO:0000313" key="8">
    <source>
        <dbReference type="EMBL" id="KAH0556350.1"/>
    </source>
</evidence>
<evidence type="ECO:0000256" key="2">
    <source>
        <dbReference type="ARBA" id="ARBA00022723"/>
    </source>
</evidence>
<dbReference type="GO" id="GO:0006351">
    <property type="term" value="P:DNA-templated transcription"/>
    <property type="evidence" value="ECO:0007669"/>
    <property type="project" value="InterPro"/>
</dbReference>
<dbReference type="PROSITE" id="PS00463">
    <property type="entry name" value="ZN2_CY6_FUNGAL_1"/>
    <property type="match status" value="1"/>
</dbReference>
<keyword evidence="9" id="KW-1185">Reference proteome</keyword>
<dbReference type="Pfam" id="PF00172">
    <property type="entry name" value="Zn_clus"/>
    <property type="match status" value="1"/>
</dbReference>
<organism evidence="8 9">
    <name type="scientific">Trichoglossum hirsutum</name>
    <dbReference type="NCBI Taxonomy" id="265104"/>
    <lineage>
        <taxon>Eukaryota</taxon>
        <taxon>Fungi</taxon>
        <taxon>Dikarya</taxon>
        <taxon>Ascomycota</taxon>
        <taxon>Pezizomycotina</taxon>
        <taxon>Geoglossomycetes</taxon>
        <taxon>Geoglossales</taxon>
        <taxon>Geoglossaceae</taxon>
        <taxon>Trichoglossum</taxon>
    </lineage>
</organism>
<dbReference type="CDD" id="cd00067">
    <property type="entry name" value="GAL4"/>
    <property type="match status" value="1"/>
</dbReference>
<evidence type="ECO:0000256" key="1">
    <source>
        <dbReference type="ARBA" id="ARBA00004123"/>
    </source>
</evidence>
<dbReference type="InterPro" id="IPR036864">
    <property type="entry name" value="Zn2-C6_fun-type_DNA-bd_sf"/>
</dbReference>
<protein>
    <recommendedName>
        <fullName evidence="7">Zn(2)-C6 fungal-type domain-containing protein</fullName>
    </recommendedName>
</protein>
<comment type="subcellular location">
    <subcellularLocation>
        <location evidence="1">Nucleus</location>
    </subcellularLocation>
</comment>
<evidence type="ECO:0000256" key="3">
    <source>
        <dbReference type="ARBA" id="ARBA00023015"/>
    </source>
</evidence>
<dbReference type="Proteomes" id="UP000750711">
    <property type="component" value="Unassembled WGS sequence"/>
</dbReference>
<dbReference type="GO" id="GO:0003677">
    <property type="term" value="F:DNA binding"/>
    <property type="evidence" value="ECO:0007669"/>
    <property type="project" value="InterPro"/>
</dbReference>
<dbReference type="InterPro" id="IPR007219">
    <property type="entry name" value="XnlR_reg_dom"/>
</dbReference>
<dbReference type="InterPro" id="IPR001138">
    <property type="entry name" value="Zn2Cys6_DnaBD"/>
</dbReference>
<gene>
    <name evidence="8" type="ORF">GP486_005727</name>
</gene>
<feature type="compositionally biased region" description="Polar residues" evidence="6">
    <location>
        <begin position="710"/>
        <end position="723"/>
    </location>
</feature>
<feature type="compositionally biased region" description="Basic and acidic residues" evidence="6">
    <location>
        <begin position="18"/>
        <end position="36"/>
    </location>
</feature>
<feature type="region of interest" description="Disordered" evidence="6">
    <location>
        <begin position="1"/>
        <end position="46"/>
    </location>
</feature>
<dbReference type="SMART" id="SM00066">
    <property type="entry name" value="GAL4"/>
    <property type="match status" value="1"/>
</dbReference>
<reference evidence="8" key="1">
    <citation type="submission" date="2021-03" db="EMBL/GenBank/DDBJ databases">
        <title>Comparative genomics and phylogenomic investigation of the class Geoglossomycetes provide insights into ecological specialization and systematics.</title>
        <authorList>
            <person name="Melie T."/>
            <person name="Pirro S."/>
            <person name="Miller A.N."/>
            <person name="Quandt A."/>
        </authorList>
    </citation>
    <scope>NUCLEOTIDE SEQUENCE</scope>
    <source>
        <strain evidence="8">CAQ_001_2017</strain>
    </source>
</reference>
<dbReference type="AlphaFoldDB" id="A0A9P8L8Q1"/>